<protein>
    <recommendedName>
        <fullName evidence="14">GTPase IMAP family member 8</fullName>
    </recommendedName>
    <alternativeName>
        <fullName evidence="15">Immune-associated nucleotide-binding protein 9</fullName>
    </alternativeName>
</protein>
<dbReference type="InterPro" id="IPR006703">
    <property type="entry name" value="G_AIG1"/>
</dbReference>
<proteinExistence type="inferred from homology"/>
<evidence type="ECO:0000256" key="14">
    <source>
        <dbReference type="ARBA" id="ARBA00073539"/>
    </source>
</evidence>
<name>A0AAE0PZ27_9TELE</name>
<dbReference type="Pfam" id="PF04548">
    <property type="entry name" value="AIG1"/>
    <property type="match status" value="2"/>
</dbReference>
<evidence type="ECO:0000313" key="18">
    <source>
        <dbReference type="Proteomes" id="UP001274896"/>
    </source>
</evidence>
<dbReference type="GO" id="GO:0005783">
    <property type="term" value="C:endoplasmic reticulum"/>
    <property type="evidence" value="ECO:0007669"/>
    <property type="project" value="UniProtKB-SubCell"/>
</dbReference>
<comment type="function">
    <text evidence="13">Exerts an anti-apoptotic effect in the immune system and is involved in responses to infections.</text>
</comment>
<dbReference type="GO" id="GO:0005525">
    <property type="term" value="F:GTP binding"/>
    <property type="evidence" value="ECO:0007669"/>
    <property type="project" value="UniProtKB-KW"/>
</dbReference>
<keyword evidence="7" id="KW-0677">Repeat</keyword>
<evidence type="ECO:0000256" key="5">
    <source>
        <dbReference type="ARBA" id="ARBA00008535"/>
    </source>
</evidence>
<sequence>MASCHSVDNHLRIMLLGHRGVGKSATANVILGKETFKETETIQCEIQRARVQGRNISVIDTPGIYSTSLTTEQWRTELKKGLLLSFPGPHVLLLVTKVGEFSQEDRKAVKWISENFGEAALKFCMILFIGKEEMTSRQLVTFSEDDRTRDLISCCGGRYCVINSKRESNPTQIIKLLQEIEVMVQQNGDGFYTREMYEAVDGMRTTKVTQEIEKIVKGHESKSNPSVDRCVEVKKENAVPGVNVKYENVTLPTKQEESVKSLPERKREMEAKVVKEDLRRQKETWRVRQRNKWEEERRATGGLPPDPVCDVRIVLLGGVGTGKSSSGNTILGREAFGKDIMKGTTMGKRQDGMVGNKSITVIDTKGYDNGSSQYYFLKYCEELEKCLSLCRPGPHVFLLVVPSPSKFSFPDQLLYERFGPEVLKRTLVLITHGDSCGRNHKAVLNNSSALRQLVQHCGEDYHVFNNQEKEDQTQVMELLQKIEVLIQKNGQGYCTTEMFQRKGQVVNNGMVDCSSGEDWISLQVMRIPPEARSQAGSGRS</sequence>
<keyword evidence="18" id="KW-1185">Reference proteome</keyword>
<keyword evidence="6" id="KW-0963">Cytoplasm</keyword>
<evidence type="ECO:0000256" key="3">
    <source>
        <dbReference type="ARBA" id="ARBA00004514"/>
    </source>
</evidence>
<dbReference type="Proteomes" id="UP001274896">
    <property type="component" value="Unassembled WGS sequence"/>
</dbReference>
<feature type="domain" description="AIG1-type G" evidence="16">
    <location>
        <begin position="8"/>
        <end position="201"/>
    </location>
</feature>
<keyword evidence="8" id="KW-0547">Nucleotide-binding</keyword>
<evidence type="ECO:0000256" key="6">
    <source>
        <dbReference type="ARBA" id="ARBA00022490"/>
    </source>
</evidence>
<evidence type="ECO:0000256" key="8">
    <source>
        <dbReference type="ARBA" id="ARBA00022741"/>
    </source>
</evidence>
<evidence type="ECO:0000256" key="15">
    <source>
        <dbReference type="ARBA" id="ARBA00077278"/>
    </source>
</evidence>
<dbReference type="EMBL" id="JAUCMX010000025">
    <property type="protein sequence ID" value="KAK3510771.1"/>
    <property type="molecule type" value="Genomic_DNA"/>
</dbReference>
<feature type="domain" description="AIG1-type G" evidence="16">
    <location>
        <begin position="308"/>
        <end position="504"/>
    </location>
</feature>
<comment type="subcellular location">
    <subcellularLocation>
        <location evidence="3">Cytoplasm</location>
        <location evidence="3">Cytosol</location>
    </subcellularLocation>
    <subcellularLocation>
        <location evidence="2">Endoplasmic reticulum</location>
    </subcellularLocation>
    <subcellularLocation>
        <location evidence="4">Golgi apparatus</location>
    </subcellularLocation>
    <subcellularLocation>
        <location evidence="1">Mitochondrion</location>
    </subcellularLocation>
</comment>
<comment type="similarity">
    <text evidence="5">Belongs to the TRAFAC class TrmE-Era-EngA-EngB-Septin-like GTPase superfamily. AIG1/Toc34/Toc159-like paraseptin GTPase family. IAN subfamily.</text>
</comment>
<reference evidence="17" key="1">
    <citation type="submission" date="2023-06" db="EMBL/GenBank/DDBJ databases">
        <title>Male Hemibagrus guttatus genome.</title>
        <authorList>
            <person name="Bian C."/>
        </authorList>
    </citation>
    <scope>NUCLEOTIDE SEQUENCE</scope>
    <source>
        <strain evidence="17">Male_cb2023</strain>
        <tissue evidence="17">Muscle</tissue>
    </source>
</reference>
<dbReference type="GO" id="GO:0005829">
    <property type="term" value="C:cytosol"/>
    <property type="evidence" value="ECO:0007669"/>
    <property type="project" value="UniProtKB-SubCell"/>
</dbReference>
<evidence type="ECO:0000259" key="16">
    <source>
        <dbReference type="PROSITE" id="PS51720"/>
    </source>
</evidence>
<keyword evidence="10" id="KW-0333">Golgi apparatus</keyword>
<evidence type="ECO:0000256" key="9">
    <source>
        <dbReference type="ARBA" id="ARBA00022824"/>
    </source>
</evidence>
<organism evidence="17 18">
    <name type="scientific">Hemibagrus guttatus</name>
    <dbReference type="NCBI Taxonomy" id="175788"/>
    <lineage>
        <taxon>Eukaryota</taxon>
        <taxon>Metazoa</taxon>
        <taxon>Chordata</taxon>
        <taxon>Craniata</taxon>
        <taxon>Vertebrata</taxon>
        <taxon>Euteleostomi</taxon>
        <taxon>Actinopterygii</taxon>
        <taxon>Neopterygii</taxon>
        <taxon>Teleostei</taxon>
        <taxon>Ostariophysi</taxon>
        <taxon>Siluriformes</taxon>
        <taxon>Bagridae</taxon>
        <taxon>Hemibagrus</taxon>
    </lineage>
</organism>
<evidence type="ECO:0000256" key="1">
    <source>
        <dbReference type="ARBA" id="ARBA00004173"/>
    </source>
</evidence>
<dbReference type="AlphaFoldDB" id="A0AAE0PZ27"/>
<dbReference type="SUPFAM" id="SSF52540">
    <property type="entry name" value="P-loop containing nucleoside triphosphate hydrolases"/>
    <property type="match status" value="2"/>
</dbReference>
<evidence type="ECO:0000256" key="12">
    <source>
        <dbReference type="ARBA" id="ARBA00023134"/>
    </source>
</evidence>
<comment type="caution">
    <text evidence="17">The sequence shown here is derived from an EMBL/GenBank/DDBJ whole genome shotgun (WGS) entry which is preliminary data.</text>
</comment>
<dbReference type="Gene3D" id="3.40.50.300">
    <property type="entry name" value="P-loop containing nucleotide triphosphate hydrolases"/>
    <property type="match status" value="2"/>
</dbReference>
<dbReference type="PANTHER" id="PTHR10903">
    <property type="entry name" value="GTPASE, IMAP FAMILY MEMBER-RELATED"/>
    <property type="match status" value="1"/>
</dbReference>
<keyword evidence="9" id="KW-0256">Endoplasmic reticulum</keyword>
<evidence type="ECO:0000256" key="4">
    <source>
        <dbReference type="ARBA" id="ARBA00004555"/>
    </source>
</evidence>
<dbReference type="FunFam" id="3.40.50.300:FF:000536">
    <property type="entry name" value="GTPase IMAP family member 8"/>
    <property type="match status" value="1"/>
</dbReference>
<evidence type="ECO:0000256" key="7">
    <source>
        <dbReference type="ARBA" id="ARBA00022737"/>
    </source>
</evidence>
<dbReference type="PROSITE" id="PS51720">
    <property type="entry name" value="G_AIG1"/>
    <property type="match status" value="2"/>
</dbReference>
<gene>
    <name evidence="17" type="ORF">QTP70_022490</name>
</gene>
<dbReference type="InterPro" id="IPR045058">
    <property type="entry name" value="GIMA/IAN/Toc"/>
</dbReference>
<evidence type="ECO:0000313" key="17">
    <source>
        <dbReference type="EMBL" id="KAK3510771.1"/>
    </source>
</evidence>
<accession>A0AAE0PZ27</accession>
<dbReference type="GO" id="GO:0005794">
    <property type="term" value="C:Golgi apparatus"/>
    <property type="evidence" value="ECO:0007669"/>
    <property type="project" value="UniProtKB-SubCell"/>
</dbReference>
<evidence type="ECO:0000256" key="10">
    <source>
        <dbReference type="ARBA" id="ARBA00023034"/>
    </source>
</evidence>
<dbReference type="InterPro" id="IPR027417">
    <property type="entry name" value="P-loop_NTPase"/>
</dbReference>
<evidence type="ECO:0000256" key="11">
    <source>
        <dbReference type="ARBA" id="ARBA00023128"/>
    </source>
</evidence>
<evidence type="ECO:0000256" key="13">
    <source>
        <dbReference type="ARBA" id="ARBA00056809"/>
    </source>
</evidence>
<dbReference type="PANTHER" id="PTHR10903:SF188">
    <property type="entry name" value="GTPASE IMAP FAMILY MEMBER 2-LIKE-RELATED"/>
    <property type="match status" value="1"/>
</dbReference>
<evidence type="ECO:0000256" key="2">
    <source>
        <dbReference type="ARBA" id="ARBA00004240"/>
    </source>
</evidence>
<keyword evidence="12" id="KW-0342">GTP-binding</keyword>
<keyword evidence="11" id="KW-0496">Mitochondrion</keyword>
<dbReference type="GO" id="GO:0005739">
    <property type="term" value="C:mitochondrion"/>
    <property type="evidence" value="ECO:0007669"/>
    <property type="project" value="UniProtKB-SubCell"/>
</dbReference>